<evidence type="ECO:0000313" key="2">
    <source>
        <dbReference type="EMBL" id="CAJ35409.1"/>
    </source>
</evidence>
<evidence type="ECO:0000256" key="1">
    <source>
        <dbReference type="SAM" id="Coils"/>
    </source>
</evidence>
<dbReference type="RefSeq" id="WP_012037083.1">
    <property type="nucleotide sequence ID" value="NC_009464.1"/>
</dbReference>
<reference evidence="2 3" key="1">
    <citation type="journal article" date="2006" name="Science">
        <title>Genome of rice cluster I archaea -- the key methane producers in the rice rhizosphere.</title>
        <authorList>
            <person name="Erkel C."/>
            <person name="Kube M."/>
            <person name="Reinhardt R."/>
            <person name="Liesack W."/>
        </authorList>
    </citation>
    <scope>NUCLEOTIDE SEQUENCE [LARGE SCALE GENOMIC DNA]</scope>
    <source>
        <strain evidence="3">DSM 22066 / NBRC 105507 / MRE50</strain>
    </source>
</reference>
<evidence type="ECO:0000313" key="3">
    <source>
        <dbReference type="Proteomes" id="UP000000663"/>
    </source>
</evidence>
<sequence>MPTREEMLEHANQNINAIIAKMLADEEELERDVRNLEHYSDVFLMLMDLDEKQKNWTSDVWKGEIHALYDPLMELRKNILLIRERFWTSGEKARDYTKEPDIVKP</sequence>
<feature type="coiled-coil region" evidence="1">
    <location>
        <begin position="12"/>
        <end position="39"/>
    </location>
</feature>
<name>Q0W884_METAR</name>
<dbReference type="EMBL" id="AM114193">
    <property type="protein sequence ID" value="CAJ35409.1"/>
    <property type="molecule type" value="Genomic_DNA"/>
</dbReference>
<keyword evidence="1" id="KW-0175">Coiled coil</keyword>
<dbReference type="AlphaFoldDB" id="Q0W884"/>
<accession>Q0W884</accession>
<organism evidence="2 3">
    <name type="scientific">Methanocella arvoryzae (strain DSM 22066 / NBRC 105507 / MRE50)</name>
    <dbReference type="NCBI Taxonomy" id="351160"/>
    <lineage>
        <taxon>Archaea</taxon>
        <taxon>Methanobacteriati</taxon>
        <taxon>Methanobacteriota</taxon>
        <taxon>Stenosarchaea group</taxon>
        <taxon>Methanomicrobia</taxon>
        <taxon>Methanocellales</taxon>
        <taxon>Methanocellaceae</taxon>
        <taxon>Methanocella</taxon>
    </lineage>
</organism>
<keyword evidence="3" id="KW-1185">Reference proteome</keyword>
<dbReference type="KEGG" id="rci:LRC455"/>
<protein>
    <submittedName>
        <fullName evidence="2">Uncharacterized protein</fullName>
    </submittedName>
</protein>
<dbReference type="Proteomes" id="UP000000663">
    <property type="component" value="Chromosome"/>
</dbReference>
<proteinExistence type="predicted"/>
<gene>
    <name evidence="2" type="ORF">LRC455</name>
</gene>
<dbReference type="GeneID" id="5143874"/>